<keyword evidence="1" id="KW-0812">Transmembrane</keyword>
<dbReference type="EMBL" id="UINC01015727">
    <property type="protein sequence ID" value="SVA66013.1"/>
    <property type="molecule type" value="Genomic_DNA"/>
</dbReference>
<evidence type="ECO:0000313" key="2">
    <source>
        <dbReference type="EMBL" id="SVA66013.1"/>
    </source>
</evidence>
<reference evidence="2" key="1">
    <citation type="submission" date="2018-05" db="EMBL/GenBank/DDBJ databases">
        <authorList>
            <person name="Lanie J.A."/>
            <person name="Ng W.-L."/>
            <person name="Kazmierczak K.M."/>
            <person name="Andrzejewski T.M."/>
            <person name="Davidsen T.M."/>
            <person name="Wayne K.J."/>
            <person name="Tettelin H."/>
            <person name="Glass J.I."/>
            <person name="Rusch D."/>
            <person name="Podicherti R."/>
            <person name="Tsui H.-C.T."/>
            <person name="Winkler M.E."/>
        </authorList>
    </citation>
    <scope>NUCLEOTIDE SEQUENCE</scope>
</reference>
<feature type="transmembrane region" description="Helical" evidence="1">
    <location>
        <begin position="15"/>
        <end position="32"/>
    </location>
</feature>
<gene>
    <name evidence="2" type="ORF">METZ01_LOCUS118867</name>
</gene>
<keyword evidence="1" id="KW-1133">Transmembrane helix</keyword>
<proteinExistence type="predicted"/>
<keyword evidence="1" id="KW-0472">Membrane</keyword>
<evidence type="ECO:0000256" key="1">
    <source>
        <dbReference type="SAM" id="Phobius"/>
    </source>
</evidence>
<sequence>MDSNIYEIVGLIRDIAFIICLPLICTFLFLTIKKINRLLGSLTRNSQNVENITDTIAGKFSGSMGLFSGIIKLFSLAGGFSRKKHRKGDN</sequence>
<dbReference type="AlphaFoldDB" id="A0A381XP37"/>
<organism evidence="2">
    <name type="scientific">marine metagenome</name>
    <dbReference type="NCBI Taxonomy" id="408172"/>
    <lineage>
        <taxon>unclassified sequences</taxon>
        <taxon>metagenomes</taxon>
        <taxon>ecological metagenomes</taxon>
    </lineage>
</organism>
<name>A0A381XP37_9ZZZZ</name>
<protein>
    <submittedName>
        <fullName evidence="2">Uncharacterized protein</fullName>
    </submittedName>
</protein>
<accession>A0A381XP37</accession>